<feature type="coiled-coil region" evidence="1">
    <location>
        <begin position="37"/>
        <end position="78"/>
    </location>
</feature>
<dbReference type="EMBL" id="LR796279">
    <property type="protein sequence ID" value="CAB4134250.1"/>
    <property type="molecule type" value="Genomic_DNA"/>
</dbReference>
<name>A0A6J5LMN0_9CAUD</name>
<gene>
    <name evidence="2" type="ORF">UFOVP272_38</name>
</gene>
<protein>
    <submittedName>
        <fullName evidence="2">Uncharacterized protein</fullName>
    </submittedName>
</protein>
<accession>A0A6J5LMN0</accession>
<evidence type="ECO:0000313" key="2">
    <source>
        <dbReference type="EMBL" id="CAB4134250.1"/>
    </source>
</evidence>
<organism evidence="2">
    <name type="scientific">uncultured Caudovirales phage</name>
    <dbReference type="NCBI Taxonomy" id="2100421"/>
    <lineage>
        <taxon>Viruses</taxon>
        <taxon>Duplodnaviria</taxon>
        <taxon>Heunggongvirae</taxon>
        <taxon>Uroviricota</taxon>
        <taxon>Caudoviricetes</taxon>
        <taxon>Peduoviridae</taxon>
        <taxon>Maltschvirus</taxon>
        <taxon>Maltschvirus maltsch</taxon>
    </lineage>
</organism>
<evidence type="ECO:0000256" key="1">
    <source>
        <dbReference type="SAM" id="Coils"/>
    </source>
</evidence>
<keyword evidence="1" id="KW-0175">Coiled coil</keyword>
<reference evidence="2" key="1">
    <citation type="submission" date="2020-04" db="EMBL/GenBank/DDBJ databases">
        <authorList>
            <person name="Chiriac C."/>
            <person name="Salcher M."/>
            <person name="Ghai R."/>
            <person name="Kavagutti S V."/>
        </authorList>
    </citation>
    <scope>NUCLEOTIDE SEQUENCE</scope>
</reference>
<sequence>MKAHDAARAAMKTRIVTGANGIKYITNEPFKPDWDTQAVLVEEMQRMAKRIEDLEAMLERQTARIVDLQTHIDNLEGEDR</sequence>
<proteinExistence type="predicted"/>